<evidence type="ECO:0000313" key="3">
    <source>
        <dbReference type="EMBL" id="KAK5951901.1"/>
    </source>
</evidence>
<dbReference type="EMBL" id="JAKLMC020000018">
    <property type="protein sequence ID" value="KAK5951901.1"/>
    <property type="molecule type" value="Genomic_DNA"/>
</dbReference>
<protein>
    <recommendedName>
        <fullName evidence="2">SnoaL-like domain-containing protein</fullName>
    </recommendedName>
</protein>
<feature type="signal peptide" evidence="1">
    <location>
        <begin position="1"/>
        <end position="19"/>
    </location>
</feature>
<keyword evidence="4" id="KW-1185">Reference proteome</keyword>
<feature type="domain" description="SnoaL-like" evidence="2">
    <location>
        <begin position="22"/>
        <end position="148"/>
    </location>
</feature>
<gene>
    <name evidence="3" type="ORF">OHC33_007194</name>
</gene>
<evidence type="ECO:0000313" key="4">
    <source>
        <dbReference type="Proteomes" id="UP001316803"/>
    </source>
</evidence>
<keyword evidence="1" id="KW-0732">Signal</keyword>
<organism evidence="3 4">
    <name type="scientific">Knufia fluminis</name>
    <dbReference type="NCBI Taxonomy" id="191047"/>
    <lineage>
        <taxon>Eukaryota</taxon>
        <taxon>Fungi</taxon>
        <taxon>Dikarya</taxon>
        <taxon>Ascomycota</taxon>
        <taxon>Pezizomycotina</taxon>
        <taxon>Eurotiomycetes</taxon>
        <taxon>Chaetothyriomycetidae</taxon>
        <taxon>Chaetothyriales</taxon>
        <taxon>Trichomeriaceae</taxon>
        <taxon>Knufia</taxon>
    </lineage>
</organism>
<comment type="caution">
    <text evidence="3">The sequence shown here is derived from an EMBL/GenBank/DDBJ whole genome shotgun (WGS) entry which is preliminary data.</text>
</comment>
<dbReference type="Proteomes" id="UP001316803">
    <property type="component" value="Unassembled WGS sequence"/>
</dbReference>
<dbReference type="AlphaFoldDB" id="A0AAN8EQM4"/>
<sequence>MHLHRHLPLLAILASTALAKSTLTTFEQIQQTLNTYPLAIDFKNGPLFTSVFTQDAFANYTGPLSNLTGIDAVREGLLASVAGLATQHQLGTTLIDIDEDSKEANSTTYFTANLVSVAPETAGSFTVLFGLYRDDLVETKEGWRISRRQLEFMTPNLGNLTLG</sequence>
<dbReference type="SUPFAM" id="SSF54427">
    <property type="entry name" value="NTF2-like"/>
    <property type="match status" value="1"/>
</dbReference>
<feature type="chain" id="PRO_5043042775" description="SnoaL-like domain-containing protein" evidence="1">
    <location>
        <begin position="20"/>
        <end position="163"/>
    </location>
</feature>
<dbReference type="Pfam" id="PF13577">
    <property type="entry name" value="SnoaL_4"/>
    <property type="match status" value="1"/>
</dbReference>
<name>A0AAN8EQM4_9EURO</name>
<proteinExistence type="predicted"/>
<dbReference type="InterPro" id="IPR037401">
    <property type="entry name" value="SnoaL-like"/>
</dbReference>
<dbReference type="Gene3D" id="3.10.450.50">
    <property type="match status" value="1"/>
</dbReference>
<evidence type="ECO:0000259" key="2">
    <source>
        <dbReference type="Pfam" id="PF13577"/>
    </source>
</evidence>
<reference evidence="3 4" key="1">
    <citation type="submission" date="2022-12" db="EMBL/GenBank/DDBJ databases">
        <title>Genomic features and morphological characterization of a novel Knufia sp. strain isolated from spacecraft assembly facility.</title>
        <authorList>
            <person name="Teixeira M."/>
            <person name="Chander A.M."/>
            <person name="Stajich J.E."/>
            <person name="Venkateswaran K."/>
        </authorList>
    </citation>
    <scope>NUCLEOTIDE SEQUENCE [LARGE SCALE GENOMIC DNA]</scope>
    <source>
        <strain evidence="3 4">FJI-L2-BK-P2</strain>
    </source>
</reference>
<accession>A0AAN8EQM4</accession>
<evidence type="ECO:0000256" key="1">
    <source>
        <dbReference type="SAM" id="SignalP"/>
    </source>
</evidence>
<dbReference type="InterPro" id="IPR032710">
    <property type="entry name" value="NTF2-like_dom_sf"/>
</dbReference>